<dbReference type="GO" id="GO:0016020">
    <property type="term" value="C:membrane"/>
    <property type="evidence" value="ECO:0007669"/>
    <property type="project" value="TreeGrafter"/>
</dbReference>
<gene>
    <name evidence="2" type="ORF">CQW29_20250</name>
</gene>
<dbReference type="PANTHER" id="PTHR43798:SF33">
    <property type="entry name" value="HYDROLASE, PUTATIVE (AFU_ORTHOLOGUE AFUA_2G14860)-RELATED"/>
    <property type="match status" value="1"/>
</dbReference>
<dbReference type="SUPFAM" id="SSF53474">
    <property type="entry name" value="alpha/beta-Hydrolases"/>
    <property type="match status" value="1"/>
</dbReference>
<dbReference type="Proteomes" id="UP000239181">
    <property type="component" value="Unassembled WGS sequence"/>
</dbReference>
<dbReference type="InterPro" id="IPR029058">
    <property type="entry name" value="AB_hydrolase_fold"/>
</dbReference>
<sequence length="258" mass="28789">MTVFNHLDGVHLQVNGARIYYEQQGNKDGPALLFLHGGLGDMQTFNMLAPHLGKTYRLIGIDSQGHGKSTLGIYPLTYRRIQEDVEAVIRHLGITSTSVIGHSDGGIAALRSAASGKTWIDKLITIGAHWSLSLDDPTREMYANITAADWCEMFPREVDRYLALNPEPDFERLMAAVRQLWLDDSEAGYPGESVRNIRARLLVVRGDEDQLVSRTNAVELADRVAGATFLNLPFTDHSVQESQVQWLLSVLDEFLQKQ</sequence>
<dbReference type="Gene3D" id="3.40.50.1820">
    <property type="entry name" value="alpha/beta hydrolase"/>
    <property type="match status" value="1"/>
</dbReference>
<evidence type="ECO:0000313" key="2">
    <source>
        <dbReference type="EMBL" id="PRD13592.1"/>
    </source>
</evidence>
<comment type="caution">
    <text evidence="2">The sequence shown here is derived from an EMBL/GenBank/DDBJ whole genome shotgun (WGS) entry which is preliminary data.</text>
</comment>
<keyword evidence="3" id="KW-1185">Reference proteome</keyword>
<dbReference type="InterPro" id="IPR000073">
    <property type="entry name" value="AB_hydrolase_1"/>
</dbReference>
<organism evidence="2 3">
    <name type="scientific">Pantoea coffeiphila</name>
    <dbReference type="NCBI Taxonomy" id="1465635"/>
    <lineage>
        <taxon>Bacteria</taxon>
        <taxon>Pseudomonadati</taxon>
        <taxon>Pseudomonadota</taxon>
        <taxon>Gammaproteobacteria</taxon>
        <taxon>Enterobacterales</taxon>
        <taxon>Erwiniaceae</taxon>
        <taxon>Pantoea</taxon>
    </lineage>
</organism>
<dbReference type="RefSeq" id="WP_105594552.1">
    <property type="nucleotide sequence ID" value="NZ_PDET01000017.1"/>
</dbReference>
<accession>A0A2S9I722</accession>
<evidence type="ECO:0000259" key="1">
    <source>
        <dbReference type="Pfam" id="PF00561"/>
    </source>
</evidence>
<proteinExistence type="predicted"/>
<reference evidence="2 3" key="1">
    <citation type="submission" date="2017-10" db="EMBL/GenBank/DDBJ databases">
        <title>Draft genome of two endophytic bacteria isolated from 'guarana' Paullinia cupana (Mart.) Ducke.</title>
        <authorList>
            <person name="Siqueira K.A."/>
            <person name="Liotti R.G."/>
            <person name="Mendes T.A."/>
            <person name="Soares M.A."/>
        </authorList>
    </citation>
    <scope>NUCLEOTIDE SEQUENCE [LARGE SCALE GENOMIC DNA]</scope>
    <source>
        <strain evidence="2 3">342</strain>
    </source>
</reference>
<dbReference type="AlphaFoldDB" id="A0A2S9I722"/>
<name>A0A2S9I722_9GAMM</name>
<protein>
    <recommendedName>
        <fullName evidence="1">AB hydrolase-1 domain-containing protein</fullName>
    </recommendedName>
</protein>
<feature type="domain" description="AB hydrolase-1" evidence="1">
    <location>
        <begin position="30"/>
        <end position="167"/>
    </location>
</feature>
<dbReference type="EMBL" id="PDET01000017">
    <property type="protein sequence ID" value="PRD13592.1"/>
    <property type="molecule type" value="Genomic_DNA"/>
</dbReference>
<dbReference type="OrthoDB" id="9780765at2"/>
<dbReference type="PANTHER" id="PTHR43798">
    <property type="entry name" value="MONOACYLGLYCEROL LIPASE"/>
    <property type="match status" value="1"/>
</dbReference>
<dbReference type="Pfam" id="PF00561">
    <property type="entry name" value="Abhydrolase_1"/>
    <property type="match status" value="1"/>
</dbReference>
<dbReference type="InterPro" id="IPR050266">
    <property type="entry name" value="AB_hydrolase_sf"/>
</dbReference>
<evidence type="ECO:0000313" key="3">
    <source>
        <dbReference type="Proteomes" id="UP000239181"/>
    </source>
</evidence>